<dbReference type="NCBIfam" id="TIGR04183">
    <property type="entry name" value="Por_Secre_tail"/>
    <property type="match status" value="1"/>
</dbReference>
<dbReference type="InterPro" id="IPR013856">
    <property type="entry name" value="Peptidase_M4_domain"/>
</dbReference>
<feature type="active site" description="Proton donor" evidence="8">
    <location>
        <position position="465"/>
    </location>
</feature>
<dbReference type="Pfam" id="PF02868">
    <property type="entry name" value="Peptidase_M4_C"/>
    <property type="match status" value="1"/>
</dbReference>
<evidence type="ECO:0000259" key="11">
    <source>
        <dbReference type="Pfam" id="PF02868"/>
    </source>
</evidence>
<proteinExistence type="inferred from homology"/>
<keyword evidence="4 9" id="KW-0732">Signal</keyword>
<feature type="active site" evidence="8">
    <location>
        <position position="377"/>
    </location>
</feature>
<feature type="domain" description="Secretion system C-terminal sorting" evidence="13">
    <location>
        <begin position="1000"/>
        <end position="1069"/>
    </location>
</feature>
<dbReference type="Gene3D" id="3.10.450.490">
    <property type="match status" value="1"/>
</dbReference>
<evidence type="ECO:0000256" key="9">
    <source>
        <dbReference type="SAM" id="SignalP"/>
    </source>
</evidence>
<dbReference type="OrthoDB" id="291295at2"/>
<evidence type="ECO:0000256" key="3">
    <source>
        <dbReference type="ARBA" id="ARBA00022723"/>
    </source>
</evidence>
<feature type="domain" description="Peptidase M4" evidence="10">
    <location>
        <begin position="240"/>
        <end position="384"/>
    </location>
</feature>
<feature type="chain" id="PRO_5022981557" evidence="9">
    <location>
        <begin position="26"/>
        <end position="1075"/>
    </location>
</feature>
<dbReference type="RefSeq" id="WP_147166291.1">
    <property type="nucleotide sequence ID" value="NZ_VOOR01000007.1"/>
</dbReference>
<evidence type="ECO:0000256" key="1">
    <source>
        <dbReference type="ARBA" id="ARBA00009388"/>
    </source>
</evidence>
<keyword evidence="5" id="KW-0378">Hydrolase</keyword>
<keyword evidence="3" id="KW-0479">Metal-binding</keyword>
<keyword evidence="15" id="KW-1185">Reference proteome</keyword>
<dbReference type="PANTHER" id="PTHR33794:SF1">
    <property type="entry name" value="BACILLOLYSIN"/>
    <property type="match status" value="1"/>
</dbReference>
<evidence type="ECO:0000313" key="14">
    <source>
        <dbReference type="EMBL" id="TXB66502.1"/>
    </source>
</evidence>
<evidence type="ECO:0000259" key="12">
    <source>
        <dbReference type="Pfam" id="PF07504"/>
    </source>
</evidence>
<sequence length="1075" mass="115968">MKKLLYVLMASFALPFLGWSFQLPAPGPAGQSSARLIPMDDSGYWYEVHNGAGLSPAALLRASHAALGLGPGTTFRLTKVQQDALGMKHYRFQQYHDGIKVAGAQLLVHTRGGAPTMLNGRWAKGLGHQPVSAVLTEAQAVRAALRAVPAQRYSWESWGAERMLKRITGNPDTSFYPQPELVWAWHGLSKGLSSPRLAYRMTVQAQQPQMREGVYLDAYSGALLLQLNLLHTQNTPAQAETKYSGQRTIVTDSVGTDSFRLVETTRGGGIETYNLRKREDVEDAVDFWDQDNYWDNFNANQDEVATDAHWGAEMTFDYFAEKHNYIGVDGDSMPLISYVHFGNNVVNAFWNGSWSTFGDGNNSTFSSLATMDVVAHEFVHGITQNTAGLIYQDESGALNESFSDIFGAVVEFYATPELADWTIAEDADLQSDGFRNMADPGQDGHPDTYLGSRWFDGSGDNGGVHTNSGVQNHWFYLLTEGGAGTNDNMDTFSVDGLGLDTAAAIAFRNLQFYLTELSGYHDARIGSILAAEDLYGPCSFEVAQATAAWQAVGVGEPFAENDLRPLALLNVDSLSCGFPEDGLLEISLAFESCNSSLAPGTPIPLAFQVNGGAVFADTLFLPAALQHQDTLSFAFSAPAAALAAPANHEVRIWSALAGDNISQNDTLVLRIDNILAQNVDLKTGNVGQPGPGCFLGDETVAADIVFLGCDSIAAGEPLTVSYRLNGGAVVSEATTVPQTLYRGQAFTHVFQTQASIPVQRANSFDVWVSYGPDYLNANDTLLQWQAPNPIPVEEQGLLTFEGAEEALDSFFVLSGEGVAVGLTQEAAATGGLGLQITGTNSYAAYEQGQFILPGTNDEIWQLNADYGAEVCLCADLSQISDPVLTFDFKQSWSPVFLSNQVPGSSPRVCAMRLLVDGEPLGGVYIPESLATGPFENKMADLSAYEGQQVEICFETRTGMGKAFDPFNRGDNILLDNIRLGAMTLNTGSTAEVQRPIVLSPNPGSAQLSVRIAAQSTKDAVIEVYNLQGQQVASHLARLSSGVSEIALDAAAWPAGQYLVQVILNEGRHTLKWVKQ</sequence>
<dbReference type="Pfam" id="PF07504">
    <property type="entry name" value="FTP"/>
    <property type="match status" value="1"/>
</dbReference>
<dbReference type="CDD" id="cd09597">
    <property type="entry name" value="M4_TLP"/>
    <property type="match status" value="1"/>
</dbReference>
<dbReference type="GO" id="GO:0006508">
    <property type="term" value="P:proteolysis"/>
    <property type="evidence" value="ECO:0007669"/>
    <property type="project" value="UniProtKB-KW"/>
</dbReference>
<dbReference type="EMBL" id="VOOR01000007">
    <property type="protein sequence ID" value="TXB66502.1"/>
    <property type="molecule type" value="Genomic_DNA"/>
</dbReference>
<name>A0A5C6RYQ5_9BACT</name>
<feature type="signal peptide" evidence="9">
    <location>
        <begin position="1"/>
        <end position="25"/>
    </location>
</feature>
<evidence type="ECO:0000256" key="6">
    <source>
        <dbReference type="ARBA" id="ARBA00022833"/>
    </source>
</evidence>
<dbReference type="PRINTS" id="PR00730">
    <property type="entry name" value="THERMOLYSIN"/>
</dbReference>
<comment type="caution">
    <text evidence="14">The sequence shown here is derived from an EMBL/GenBank/DDBJ whole genome shotgun (WGS) entry which is preliminary data.</text>
</comment>
<evidence type="ECO:0000259" key="13">
    <source>
        <dbReference type="Pfam" id="PF18962"/>
    </source>
</evidence>
<dbReference type="Pfam" id="PF18962">
    <property type="entry name" value="Por_Secre_tail"/>
    <property type="match status" value="1"/>
</dbReference>
<evidence type="ECO:0000256" key="8">
    <source>
        <dbReference type="PIRSR" id="PIRSR623612-1"/>
    </source>
</evidence>
<dbReference type="Gene3D" id="3.10.170.10">
    <property type="match status" value="1"/>
</dbReference>
<dbReference type="InterPro" id="IPR026444">
    <property type="entry name" value="Secre_tail"/>
</dbReference>
<dbReference type="GO" id="GO:0004222">
    <property type="term" value="F:metalloendopeptidase activity"/>
    <property type="evidence" value="ECO:0007669"/>
    <property type="project" value="InterPro"/>
</dbReference>
<dbReference type="PANTHER" id="PTHR33794">
    <property type="entry name" value="BACILLOLYSIN"/>
    <property type="match status" value="1"/>
</dbReference>
<keyword evidence="2" id="KW-0645">Protease</keyword>
<evidence type="ECO:0000259" key="10">
    <source>
        <dbReference type="Pfam" id="PF01447"/>
    </source>
</evidence>
<dbReference type="InterPro" id="IPR023612">
    <property type="entry name" value="Peptidase_M4"/>
</dbReference>
<protein>
    <submittedName>
        <fullName evidence="14">T9SS type A sorting domain-containing protein</fullName>
    </submittedName>
</protein>
<keyword evidence="6" id="KW-0862">Zinc</keyword>
<dbReference type="AlphaFoldDB" id="A0A5C6RYQ5"/>
<gene>
    <name evidence="14" type="ORF">FRY97_04745</name>
</gene>
<evidence type="ECO:0000256" key="2">
    <source>
        <dbReference type="ARBA" id="ARBA00022670"/>
    </source>
</evidence>
<dbReference type="SUPFAM" id="SSF55486">
    <property type="entry name" value="Metalloproteases ('zincins'), catalytic domain"/>
    <property type="match status" value="1"/>
</dbReference>
<comment type="similarity">
    <text evidence="1">Belongs to the peptidase M4 family.</text>
</comment>
<dbReference type="InterPro" id="IPR011096">
    <property type="entry name" value="FTP_domain"/>
</dbReference>
<keyword evidence="7" id="KW-0482">Metalloprotease</keyword>
<dbReference type="InterPro" id="IPR050728">
    <property type="entry name" value="Zinc_Metalloprotease_M4"/>
</dbReference>
<dbReference type="GO" id="GO:0046872">
    <property type="term" value="F:metal ion binding"/>
    <property type="evidence" value="ECO:0007669"/>
    <property type="project" value="UniProtKB-KW"/>
</dbReference>
<feature type="domain" description="Peptidase M4 C-terminal" evidence="11">
    <location>
        <begin position="387"/>
        <end position="554"/>
    </location>
</feature>
<feature type="domain" description="FTP" evidence="12">
    <location>
        <begin position="74"/>
        <end position="120"/>
    </location>
</feature>
<dbReference type="InterPro" id="IPR001570">
    <property type="entry name" value="Peptidase_M4_C_domain"/>
</dbReference>
<dbReference type="Pfam" id="PF01447">
    <property type="entry name" value="Peptidase_M4"/>
    <property type="match status" value="1"/>
</dbReference>
<evidence type="ECO:0000256" key="7">
    <source>
        <dbReference type="ARBA" id="ARBA00023049"/>
    </source>
</evidence>
<dbReference type="InterPro" id="IPR027268">
    <property type="entry name" value="Peptidase_M4/M1_CTD_sf"/>
</dbReference>
<dbReference type="Gene3D" id="1.10.390.10">
    <property type="entry name" value="Neutral Protease Domain 2"/>
    <property type="match status" value="1"/>
</dbReference>
<dbReference type="Proteomes" id="UP000321580">
    <property type="component" value="Unassembled WGS sequence"/>
</dbReference>
<reference evidence="14 15" key="1">
    <citation type="submission" date="2019-08" db="EMBL/GenBank/DDBJ databases">
        <title>Genome of Phaeodactylibacter luteus.</title>
        <authorList>
            <person name="Bowman J.P."/>
        </authorList>
    </citation>
    <scope>NUCLEOTIDE SEQUENCE [LARGE SCALE GENOMIC DNA]</scope>
    <source>
        <strain evidence="14 15">KCTC 42180</strain>
    </source>
</reference>
<evidence type="ECO:0000256" key="4">
    <source>
        <dbReference type="ARBA" id="ARBA00022729"/>
    </source>
</evidence>
<accession>A0A5C6RYQ5</accession>
<evidence type="ECO:0000313" key="15">
    <source>
        <dbReference type="Proteomes" id="UP000321580"/>
    </source>
</evidence>
<evidence type="ECO:0000256" key="5">
    <source>
        <dbReference type="ARBA" id="ARBA00022801"/>
    </source>
</evidence>
<organism evidence="14 15">
    <name type="scientific">Phaeodactylibacter luteus</name>
    <dbReference type="NCBI Taxonomy" id="1564516"/>
    <lineage>
        <taxon>Bacteria</taxon>
        <taxon>Pseudomonadati</taxon>
        <taxon>Bacteroidota</taxon>
        <taxon>Saprospiria</taxon>
        <taxon>Saprospirales</taxon>
        <taxon>Haliscomenobacteraceae</taxon>
        <taxon>Phaeodactylibacter</taxon>
    </lineage>
</organism>